<comment type="subcellular location">
    <subcellularLocation>
        <location evidence="1">Periplasm</location>
    </subcellularLocation>
</comment>
<sequence>MSYNNDALHTQSSFIIDEHHINATLLPLSQAIKYVKGSGKRTIYEFSDPDCPFCEELEQQLLNVNDLTIYLFLFPVTEIHPNAEVRANQIWNAKDRYAAWENYMLYRTAPNSSDDGANTPIERNIALGRNLEITGTPTFFLENGFRVEGVLPAQDIERLLYQAE</sequence>
<dbReference type="Pfam" id="PF13098">
    <property type="entry name" value="Thioredoxin_2"/>
    <property type="match status" value="1"/>
</dbReference>
<dbReference type="GO" id="GO:0042597">
    <property type="term" value="C:periplasmic space"/>
    <property type="evidence" value="ECO:0007669"/>
    <property type="project" value="UniProtKB-SubCell"/>
</dbReference>
<dbReference type="RefSeq" id="WP_097078942.1">
    <property type="nucleotide sequence ID" value="NZ_BAABHT010000009.1"/>
</dbReference>
<dbReference type="InterPro" id="IPR051470">
    <property type="entry name" value="Thiol:disulfide_interchange"/>
</dbReference>
<keyword evidence="1" id="KW-0732">Signal</keyword>
<evidence type="ECO:0000313" key="4">
    <source>
        <dbReference type="Proteomes" id="UP000219042"/>
    </source>
</evidence>
<keyword evidence="1" id="KW-0574">Periplasm</keyword>
<keyword evidence="1" id="KW-0676">Redox-active center</keyword>
<dbReference type="SUPFAM" id="SSF52833">
    <property type="entry name" value="Thioredoxin-like"/>
    <property type="match status" value="1"/>
</dbReference>
<dbReference type="Proteomes" id="UP000219042">
    <property type="component" value="Unassembled WGS sequence"/>
</dbReference>
<proteinExistence type="inferred from homology"/>
<feature type="domain" description="Thioredoxin-like fold" evidence="2">
    <location>
        <begin position="35"/>
        <end position="160"/>
    </location>
</feature>
<dbReference type="PANTHER" id="PTHR35272:SF3">
    <property type="entry name" value="THIOL:DISULFIDE INTERCHANGE PROTEIN DSBC"/>
    <property type="match status" value="1"/>
</dbReference>
<dbReference type="OrthoDB" id="12976at2"/>
<evidence type="ECO:0000259" key="2">
    <source>
        <dbReference type="Pfam" id="PF13098"/>
    </source>
</evidence>
<accession>A0A240E7U0</accession>
<dbReference type="Gene3D" id="3.40.30.10">
    <property type="entry name" value="Glutaredoxin"/>
    <property type="match status" value="1"/>
</dbReference>
<reference evidence="4" key="1">
    <citation type="submission" date="2016-09" db="EMBL/GenBank/DDBJ databases">
        <authorList>
            <person name="Varghese N."/>
            <person name="Submissions S."/>
        </authorList>
    </citation>
    <scope>NUCLEOTIDE SEQUENCE [LARGE SCALE GENOMIC DNA]</scope>
    <source>
        <strain evidence="4">ANC 4466</strain>
    </source>
</reference>
<comment type="similarity">
    <text evidence="1">Belongs to the thioredoxin family. DsbC subfamily.</text>
</comment>
<keyword evidence="4" id="KW-1185">Reference proteome</keyword>
<dbReference type="InterPro" id="IPR036249">
    <property type="entry name" value="Thioredoxin-like_sf"/>
</dbReference>
<comment type="function">
    <text evidence="1">Required for disulfide bond formation in some periplasmic proteins. Acts by transferring its disulfide bond to other proteins and is reduced in the process.</text>
</comment>
<dbReference type="AlphaFoldDB" id="A0A240E7U0"/>
<evidence type="ECO:0000313" key="3">
    <source>
        <dbReference type="EMBL" id="SNX44692.1"/>
    </source>
</evidence>
<gene>
    <name evidence="3" type="ORF">SAMN05421731_10443</name>
</gene>
<name>A0A240E7U0_9GAMM</name>
<dbReference type="InterPro" id="IPR012336">
    <property type="entry name" value="Thioredoxin-like_fold"/>
</dbReference>
<dbReference type="PANTHER" id="PTHR35272">
    <property type="entry name" value="THIOL:DISULFIDE INTERCHANGE PROTEIN DSBC-RELATED"/>
    <property type="match status" value="1"/>
</dbReference>
<organism evidence="3 4">
    <name type="scientific">Acinetobacter puyangensis</name>
    <dbReference type="NCBI Taxonomy" id="1096779"/>
    <lineage>
        <taxon>Bacteria</taxon>
        <taxon>Pseudomonadati</taxon>
        <taxon>Pseudomonadota</taxon>
        <taxon>Gammaproteobacteria</taxon>
        <taxon>Moraxellales</taxon>
        <taxon>Moraxellaceae</taxon>
        <taxon>Acinetobacter</taxon>
    </lineage>
</organism>
<dbReference type="CDD" id="cd03020">
    <property type="entry name" value="DsbA_DsbC_DsbG"/>
    <property type="match status" value="1"/>
</dbReference>
<evidence type="ECO:0000256" key="1">
    <source>
        <dbReference type="RuleBase" id="RU364038"/>
    </source>
</evidence>
<dbReference type="EMBL" id="OANT01000004">
    <property type="protein sequence ID" value="SNX44692.1"/>
    <property type="molecule type" value="Genomic_DNA"/>
</dbReference>
<protein>
    <recommendedName>
        <fullName evidence="1">Thiol:disulfide interchange protein</fullName>
    </recommendedName>
</protein>
<dbReference type="InterPro" id="IPR033954">
    <property type="entry name" value="DiS-bond_Isoase_DsbC/G"/>
</dbReference>